<evidence type="ECO:0000313" key="3">
    <source>
        <dbReference type="Proteomes" id="UP000005396"/>
    </source>
</evidence>
<gene>
    <name evidence="2" type="ORF">CLOBOL_01622</name>
</gene>
<evidence type="ECO:0000259" key="1">
    <source>
        <dbReference type="Pfam" id="PF08530"/>
    </source>
</evidence>
<dbReference type="InterPro" id="IPR008979">
    <property type="entry name" value="Galactose-bd-like_sf"/>
</dbReference>
<dbReference type="Pfam" id="PF08530">
    <property type="entry name" value="PepX_C"/>
    <property type="match status" value="1"/>
</dbReference>
<feature type="domain" description="Xaa-Pro dipeptidyl-peptidase C-terminal" evidence="1">
    <location>
        <begin position="23"/>
        <end position="139"/>
    </location>
</feature>
<dbReference type="eggNOG" id="COG2936">
    <property type="taxonomic scope" value="Bacteria"/>
</dbReference>
<dbReference type="InterPro" id="IPR013736">
    <property type="entry name" value="Xaa-Pro_dipept_C"/>
</dbReference>
<protein>
    <recommendedName>
        <fullName evidence="1">Xaa-Pro dipeptidyl-peptidase C-terminal domain-containing protein</fullName>
    </recommendedName>
</protein>
<dbReference type="PaxDb" id="411902-CLOBOL_01622"/>
<dbReference type="RefSeq" id="WP_002568749.1">
    <property type="nucleotide sequence ID" value="NZ_DS480676.1"/>
</dbReference>
<dbReference type="AlphaFoldDB" id="A8RLH4"/>
<accession>A8RLH4</accession>
<dbReference type="Gene3D" id="2.60.120.260">
    <property type="entry name" value="Galactose-binding domain-like"/>
    <property type="match status" value="1"/>
</dbReference>
<reference evidence="2 3" key="2">
    <citation type="submission" date="2007-09" db="EMBL/GenBank/DDBJ databases">
        <title>Draft genome sequence of Clostridium bolteae (ATCC BAA-613).</title>
        <authorList>
            <person name="Sudarsanam P."/>
            <person name="Ley R."/>
            <person name="Guruge J."/>
            <person name="Turnbaugh P.J."/>
            <person name="Mahowald M."/>
            <person name="Liep D."/>
            <person name="Gordon J."/>
        </authorList>
    </citation>
    <scope>NUCLEOTIDE SEQUENCE [LARGE SCALE GENOMIC DNA]</scope>
    <source>
        <strain evidence="3">ATCC BAA-613 / DSM 15670 / CCUG 46953 / JCM 12243 / WAL 16351</strain>
    </source>
</reference>
<name>A8RLH4_ENTBW</name>
<dbReference type="SUPFAM" id="SSF49785">
    <property type="entry name" value="Galactose-binding domain-like"/>
    <property type="match status" value="1"/>
</dbReference>
<comment type="caution">
    <text evidence="2">The sequence shown here is derived from an EMBL/GenBank/DDBJ whole genome shotgun (WGS) entry which is preliminary data.</text>
</comment>
<dbReference type="GO" id="GO:0008239">
    <property type="term" value="F:dipeptidyl-peptidase activity"/>
    <property type="evidence" value="ECO:0007669"/>
    <property type="project" value="InterPro"/>
</dbReference>
<dbReference type="Proteomes" id="UP000005396">
    <property type="component" value="Unassembled WGS sequence"/>
</dbReference>
<proteinExistence type="predicted"/>
<organism evidence="2 3">
    <name type="scientific">Enterocloster bolteae (strain ATCC BAA-613 / DSM 15670 / CCUG 46953 / JCM 12243 / WAL 16351)</name>
    <name type="common">Clostridium bolteae</name>
    <dbReference type="NCBI Taxonomy" id="411902"/>
    <lineage>
        <taxon>Bacteria</taxon>
        <taxon>Bacillati</taxon>
        <taxon>Bacillota</taxon>
        <taxon>Clostridia</taxon>
        <taxon>Lachnospirales</taxon>
        <taxon>Lachnospiraceae</taxon>
        <taxon>Enterocloster</taxon>
    </lineage>
</organism>
<dbReference type="EMBL" id="ABCC02000017">
    <property type="protein sequence ID" value="EDP18267.1"/>
    <property type="molecule type" value="Genomic_DNA"/>
</dbReference>
<sequence>MQKLDQNGNMLLEITVPNHGAAIRDFTDDGASITRYKGSWGKLRLSMRHLDEQEITDEIPAYSFDRVEKLEKGQMVEDDIVMSPVGMAFHKGESIRLILSSKKEYRNSMMQPPPPTGCIPKNWGWQVIYTGSDKASYLQLLILKI</sequence>
<evidence type="ECO:0000313" key="2">
    <source>
        <dbReference type="EMBL" id="EDP18267.1"/>
    </source>
</evidence>
<reference evidence="2 3" key="1">
    <citation type="submission" date="2007-08" db="EMBL/GenBank/DDBJ databases">
        <authorList>
            <person name="Fulton L."/>
            <person name="Clifton S."/>
            <person name="Fulton B."/>
            <person name="Xu J."/>
            <person name="Minx P."/>
            <person name="Pepin K.H."/>
            <person name="Johnson M."/>
            <person name="Thiruvilangam P."/>
            <person name="Bhonagiri V."/>
            <person name="Nash W.E."/>
            <person name="Mardis E.R."/>
            <person name="Wilson R.K."/>
        </authorList>
    </citation>
    <scope>NUCLEOTIDE SEQUENCE [LARGE SCALE GENOMIC DNA]</scope>
    <source>
        <strain evidence="3">ATCC BAA-613 / DSM 15670 / CCUG 46953 / JCM 12243 / WAL 16351</strain>
    </source>
</reference>
<dbReference type="HOGENOM" id="CLU_1783476_0_0_9"/>